<organism evidence="1">
    <name type="scientific">Anguilla anguilla</name>
    <name type="common">European freshwater eel</name>
    <name type="synonym">Muraena anguilla</name>
    <dbReference type="NCBI Taxonomy" id="7936"/>
    <lineage>
        <taxon>Eukaryota</taxon>
        <taxon>Metazoa</taxon>
        <taxon>Chordata</taxon>
        <taxon>Craniata</taxon>
        <taxon>Vertebrata</taxon>
        <taxon>Euteleostomi</taxon>
        <taxon>Actinopterygii</taxon>
        <taxon>Neopterygii</taxon>
        <taxon>Teleostei</taxon>
        <taxon>Anguilliformes</taxon>
        <taxon>Anguillidae</taxon>
        <taxon>Anguilla</taxon>
    </lineage>
</organism>
<dbReference type="AlphaFoldDB" id="A0A0E9W062"/>
<protein>
    <submittedName>
        <fullName evidence="1">Uncharacterized protein</fullName>
    </submittedName>
</protein>
<dbReference type="EMBL" id="GBXM01025714">
    <property type="protein sequence ID" value="JAH82863.1"/>
    <property type="molecule type" value="Transcribed_RNA"/>
</dbReference>
<reference evidence="1" key="2">
    <citation type="journal article" date="2015" name="Fish Shellfish Immunol.">
        <title>Early steps in the European eel (Anguilla anguilla)-Vibrio vulnificus interaction in the gills: Role of the RtxA13 toxin.</title>
        <authorList>
            <person name="Callol A."/>
            <person name="Pajuelo D."/>
            <person name="Ebbesson L."/>
            <person name="Teles M."/>
            <person name="MacKenzie S."/>
            <person name="Amaro C."/>
        </authorList>
    </citation>
    <scope>NUCLEOTIDE SEQUENCE</scope>
</reference>
<evidence type="ECO:0000313" key="1">
    <source>
        <dbReference type="EMBL" id="JAH82863.1"/>
    </source>
</evidence>
<sequence>MPLLLSWTCTYALYYGLKVQDVTMDTGQSIR</sequence>
<name>A0A0E9W062_ANGAN</name>
<accession>A0A0E9W062</accession>
<proteinExistence type="predicted"/>
<reference evidence="1" key="1">
    <citation type="submission" date="2014-11" db="EMBL/GenBank/DDBJ databases">
        <authorList>
            <person name="Amaro Gonzalez C."/>
        </authorList>
    </citation>
    <scope>NUCLEOTIDE SEQUENCE</scope>
</reference>